<dbReference type="GO" id="GO:1990904">
    <property type="term" value="C:ribonucleoprotein complex"/>
    <property type="evidence" value="ECO:0007669"/>
    <property type="project" value="UniProtKB-KW"/>
</dbReference>
<evidence type="ECO:0000256" key="4">
    <source>
        <dbReference type="ARBA" id="ARBA00023274"/>
    </source>
</evidence>
<dbReference type="PANTHER" id="PTHR33280:SF1">
    <property type="entry name" value="LARGE RIBOSOMAL SUBUNIT PROTEIN BL31C"/>
    <property type="match status" value="1"/>
</dbReference>
<evidence type="ECO:0000256" key="5">
    <source>
        <dbReference type="HAMAP-Rule" id="MF_00502"/>
    </source>
</evidence>
<dbReference type="GO" id="GO:0005840">
    <property type="term" value="C:ribosome"/>
    <property type="evidence" value="ECO:0007669"/>
    <property type="project" value="UniProtKB-KW"/>
</dbReference>
<name>A0A240UQ59_9GAMM</name>
<dbReference type="InterPro" id="IPR027493">
    <property type="entry name" value="Ribosomal_bL31_B"/>
</dbReference>
<dbReference type="InterPro" id="IPR034704">
    <property type="entry name" value="Ribosomal_bL28/bL31-like_sf"/>
</dbReference>
<dbReference type="PANTHER" id="PTHR33280">
    <property type="entry name" value="50S RIBOSOMAL PROTEIN L31, CHLOROPLASTIC"/>
    <property type="match status" value="1"/>
</dbReference>
<dbReference type="NCBIfam" id="TIGR00105">
    <property type="entry name" value="L31"/>
    <property type="match status" value="1"/>
</dbReference>
<dbReference type="EMBL" id="CP021358">
    <property type="protein sequence ID" value="ART63647.1"/>
    <property type="molecule type" value="Genomic_DNA"/>
</dbReference>
<comment type="similarity">
    <text evidence="1 5">Belongs to the bacterial ribosomal protein bL31 family. Type B subfamily.</text>
</comment>
<dbReference type="KEGG" id="kma:B9H00_11770"/>
<evidence type="ECO:0000313" key="7">
    <source>
        <dbReference type="Proteomes" id="UP000194457"/>
    </source>
</evidence>
<dbReference type="GO" id="GO:0006412">
    <property type="term" value="P:translation"/>
    <property type="evidence" value="ECO:0007669"/>
    <property type="project" value="UniProtKB-UniRule"/>
</dbReference>
<dbReference type="Pfam" id="PF01197">
    <property type="entry name" value="Ribosomal_L31"/>
    <property type="match status" value="1"/>
</dbReference>
<dbReference type="SUPFAM" id="SSF143800">
    <property type="entry name" value="L28p-like"/>
    <property type="match status" value="1"/>
</dbReference>
<accession>A0A240UQ59</accession>
<keyword evidence="3 5" id="KW-0689">Ribosomal protein</keyword>
<dbReference type="InterPro" id="IPR042105">
    <property type="entry name" value="Ribosomal_bL31_sf"/>
</dbReference>
<organism evidence="6 7">
    <name type="scientific">Kushneria marisflavi</name>
    <dbReference type="NCBI Taxonomy" id="157779"/>
    <lineage>
        <taxon>Bacteria</taxon>
        <taxon>Pseudomonadati</taxon>
        <taxon>Pseudomonadota</taxon>
        <taxon>Gammaproteobacteria</taxon>
        <taxon>Oceanospirillales</taxon>
        <taxon>Halomonadaceae</taxon>
        <taxon>Kushneria</taxon>
    </lineage>
</organism>
<evidence type="ECO:0000256" key="3">
    <source>
        <dbReference type="ARBA" id="ARBA00022980"/>
    </source>
</evidence>
<reference evidence="6 7" key="1">
    <citation type="submission" date="2017-05" db="EMBL/GenBank/DDBJ databases">
        <authorList>
            <person name="Song R."/>
            <person name="Chenine A.L."/>
            <person name="Ruprecht R.M."/>
        </authorList>
    </citation>
    <scope>NUCLEOTIDE SEQUENCE [LARGE SCALE GENOMIC DNA]</scope>
    <source>
        <strain evidence="6">SW32</strain>
    </source>
</reference>
<dbReference type="PROSITE" id="PS01143">
    <property type="entry name" value="RIBOSOMAL_L31"/>
    <property type="match status" value="1"/>
</dbReference>
<dbReference type="InterPro" id="IPR002150">
    <property type="entry name" value="Ribosomal_bL31"/>
</dbReference>
<sequence length="87" mass="9923">MKAGIHPQYRTVIFHDTNADTHFKIRSTVSTSETIEFEGETYPLVRLDISSASHPFYTGQQRQASSEGRAAQFRRRFGNFGTRNNAQ</sequence>
<evidence type="ECO:0000313" key="6">
    <source>
        <dbReference type="EMBL" id="ART63647.1"/>
    </source>
</evidence>
<gene>
    <name evidence="5" type="primary">rpmE2</name>
    <name evidence="6" type="ORF">B9H00_11770</name>
</gene>
<protein>
    <recommendedName>
        <fullName evidence="5">Large ribosomal subunit protein bL31B</fullName>
    </recommendedName>
</protein>
<evidence type="ECO:0000256" key="1">
    <source>
        <dbReference type="ARBA" id="ARBA00008196"/>
    </source>
</evidence>
<comment type="subunit">
    <text evidence="2 5">Part of the 50S ribosomal subunit.</text>
</comment>
<proteinExistence type="inferred from homology"/>
<dbReference type="PRINTS" id="PR01249">
    <property type="entry name" value="RIBOSOMALL31"/>
</dbReference>
<keyword evidence="4 5" id="KW-0687">Ribonucleoprotein</keyword>
<dbReference type="RefSeq" id="WP_086620751.1">
    <property type="nucleotide sequence ID" value="NZ_CP021358.1"/>
</dbReference>
<keyword evidence="7" id="KW-1185">Reference proteome</keyword>
<dbReference type="NCBIfam" id="NF002462">
    <property type="entry name" value="PRK01678.1"/>
    <property type="match status" value="1"/>
</dbReference>
<dbReference type="Gene3D" id="4.10.830.30">
    <property type="entry name" value="Ribosomal protein L31"/>
    <property type="match status" value="1"/>
</dbReference>
<dbReference type="OrthoDB" id="9803251at2"/>
<dbReference type="HAMAP" id="MF_00502">
    <property type="entry name" value="Ribosomal_bL31_2"/>
    <property type="match status" value="1"/>
</dbReference>
<dbReference type="GO" id="GO:0003735">
    <property type="term" value="F:structural constituent of ribosome"/>
    <property type="evidence" value="ECO:0007669"/>
    <property type="project" value="InterPro"/>
</dbReference>
<dbReference type="Proteomes" id="UP000194457">
    <property type="component" value="Chromosome"/>
</dbReference>
<dbReference type="AlphaFoldDB" id="A0A240UQ59"/>
<evidence type="ECO:0000256" key="2">
    <source>
        <dbReference type="ARBA" id="ARBA00011838"/>
    </source>
</evidence>